<gene>
    <name evidence="3" type="primary">PmUG01_03013500</name>
    <name evidence="3" type="ORF">PMUG01_03013500</name>
</gene>
<dbReference type="EMBL" id="LT594624">
    <property type="protein sequence ID" value="SBT86183.1"/>
    <property type="molecule type" value="Genomic_DNA"/>
</dbReference>
<dbReference type="OMA" id="KNKFMYL"/>
<feature type="region of interest" description="Disordered" evidence="1">
    <location>
        <begin position="135"/>
        <end position="154"/>
    </location>
</feature>
<dbReference type="PANTHER" id="PTHR35245">
    <property type="match status" value="1"/>
</dbReference>
<sequence>MIKIKSSKCITKANKCGKGKKRRLEINQICNESEKKTEDMGKNRSTKNGEEREKKSPNERSAYSERENTIIENSELAGKMKASKITKHHKRNESVHFSKKKEKISLHQKFRHEDKKNVNKKKGNQISNAFRKIGKSLEQTQGRTIRSKKNSTYERKNKNENKIIVNNEREENVMNVTNNDDMKNSGNSEMSDINGSEINDSNSNEINDINSSEINDINSSEINDINSSEINDINSSEINDINSSEINDINSSEINDINSSEINDINSSEINDINSSEINDINSSEINDINSSEINDINSSEINDINSSEINDINSSEINDINSSEINDINSSEINDINSSEINDSNSEICKNCEPTELENTYESDSELLEQSSTCNSSLTVVSVNTEEDNNINSTFIGMLERVHYGEILCLSENNNLMSNPNIMETFEIHKVFDDNNDNDGDKLNCMHLNSKLEESNIDDNKSGEDCLINNEQNIYENSNKSKQDKEHSKEYEVKKRIIQNEISRKILLFLPFYKKRIFIDAITEYFEKEGSKNRECRDDLKTQCYDIIKEIHSSKTSDGTPFNNNNRNNELLNKYFCEKLNNNKYDIKLEMDYYEFEFFCIFFLTYFRFLLYLSGFINSSFLYHSNEIHFNLFVLNRYHYFVDHFYLNDDTSPFTHEEAKDIICTYKKCIICVLDYLDAFYPFLLLIYNVITYVHRRSKRITQYLERNEILTVKNNNPDKRCSDGNFYQPNSCIQNTPHRDKYPIHMTTQIINKFDIIKKINKIKRKFFKRNYNKFMLMITEKLSNYWVNNYAYDELNDVQITVLDYYIEKMILNIKNNMFIKYIICSIVLKLNSILSKLEKKSYSKEEEQICTINILTISTLLKYESLKKMKKKDKWLLLLKHNYFYIEKSYYFFKELHEKKIIYYQIQNLFRSILKFKINIVHNPFIQYFYITDFKNKNMDMIYDYIYRINSNHQKDTIITLFIYKRLIYKLHFNVTYYGLLYSIYNSLKFLFLEKSYIYLIKNNNIMKNKFMYLFNTTIKSLNFEIYKNVVIPTKNIVKNYFFNLENTVIKNILLHSTKKLTQMRFRGHTCTYVDFSCHYEKQLSEELFRFLQNDRTHKVDKYYLVKEMEQIIKQIKNKL</sequence>
<feature type="transmembrane region" description="Helical" evidence="2">
    <location>
        <begin position="680"/>
        <end position="696"/>
    </location>
</feature>
<name>A0A1D3JI57_PLAMA</name>
<feature type="compositionally biased region" description="Basic and acidic residues" evidence="1">
    <location>
        <begin position="32"/>
        <end position="69"/>
    </location>
</feature>
<evidence type="ECO:0000256" key="1">
    <source>
        <dbReference type="SAM" id="MobiDB-lite"/>
    </source>
</evidence>
<organism evidence="3 4">
    <name type="scientific">Plasmodium malariae</name>
    <dbReference type="NCBI Taxonomy" id="5858"/>
    <lineage>
        <taxon>Eukaryota</taxon>
        <taxon>Sar</taxon>
        <taxon>Alveolata</taxon>
        <taxon>Apicomplexa</taxon>
        <taxon>Aconoidasida</taxon>
        <taxon>Haemosporida</taxon>
        <taxon>Plasmodiidae</taxon>
        <taxon>Plasmodium</taxon>
        <taxon>Plasmodium (Plasmodium)</taxon>
    </lineage>
</organism>
<evidence type="ECO:0000256" key="2">
    <source>
        <dbReference type="SAM" id="Phobius"/>
    </source>
</evidence>
<dbReference type="GeneID" id="39866699"/>
<evidence type="ECO:0000313" key="4">
    <source>
        <dbReference type="Proteomes" id="UP000219813"/>
    </source>
</evidence>
<proteinExistence type="predicted"/>
<dbReference type="PANTHER" id="PTHR35245:SF2">
    <property type="entry name" value="DISINTEGRIN DOMAIN-CONTAINING PROTEIN"/>
    <property type="match status" value="1"/>
</dbReference>
<feature type="transmembrane region" description="Helical" evidence="2">
    <location>
        <begin position="599"/>
        <end position="618"/>
    </location>
</feature>
<keyword evidence="2" id="KW-0472">Membrane</keyword>
<keyword evidence="2" id="KW-0812">Transmembrane</keyword>
<accession>A0A1D3JI57</accession>
<keyword evidence="2" id="KW-1133">Transmembrane helix</keyword>
<protein>
    <submittedName>
        <fullName evidence="3">Uncharacterized protein</fullName>
    </submittedName>
</protein>
<dbReference type="RefSeq" id="XP_028859355.1">
    <property type="nucleotide sequence ID" value="XM_029008760.1"/>
</dbReference>
<evidence type="ECO:0000313" key="3">
    <source>
        <dbReference type="EMBL" id="SBT86183.1"/>
    </source>
</evidence>
<keyword evidence="4" id="KW-1185">Reference proteome</keyword>
<dbReference type="OrthoDB" id="382546at2759"/>
<dbReference type="KEGG" id="pmal:PMUG01_03013500"/>
<reference evidence="3 4" key="1">
    <citation type="submission" date="2016-06" db="EMBL/GenBank/DDBJ databases">
        <authorList>
            <consortium name="Pathogen Informatics"/>
        </authorList>
    </citation>
    <scope>NUCLEOTIDE SEQUENCE [LARGE SCALE GENOMIC DNA]</scope>
</reference>
<dbReference type="AlphaFoldDB" id="A0A1D3JI57"/>
<feature type="region of interest" description="Disordered" evidence="1">
    <location>
        <begin position="14"/>
        <end position="102"/>
    </location>
</feature>
<dbReference type="VEuPathDB" id="PlasmoDB:PmUG01_03013500"/>
<feature type="compositionally biased region" description="Basic residues" evidence="1">
    <location>
        <begin position="81"/>
        <end position="102"/>
    </location>
</feature>
<dbReference type="Proteomes" id="UP000219813">
    <property type="component" value="Chromosome 3"/>
</dbReference>